<name>A0A0L7MAC7_PLAF4</name>
<dbReference type="AlphaFoldDB" id="A0A0L7MAC7"/>
<organism evidence="1 2">
    <name type="scientific">Plasmodium falciparum (isolate Dd2)</name>
    <dbReference type="NCBI Taxonomy" id="57267"/>
    <lineage>
        <taxon>Eukaryota</taxon>
        <taxon>Sar</taxon>
        <taxon>Alveolata</taxon>
        <taxon>Apicomplexa</taxon>
        <taxon>Aconoidasida</taxon>
        <taxon>Haemosporida</taxon>
        <taxon>Plasmodiidae</taxon>
        <taxon>Plasmodium</taxon>
        <taxon>Plasmodium (Laverania)</taxon>
    </lineage>
</organism>
<reference evidence="2" key="1">
    <citation type="submission" date="2006-09" db="EMBL/GenBank/DDBJ databases">
        <title>Annotation of Plasmodium falciparum Dd2.</title>
        <authorList>
            <consortium name="The Broad Institute Genome Sequencing Platform"/>
            <person name="Volkman S.K."/>
            <person name="Neafsey D.E."/>
            <person name="Dash A.P."/>
            <person name="Chitnis C.E."/>
            <person name="Hartl D.L."/>
            <person name="Young S.K."/>
            <person name="Zeng Q."/>
            <person name="Koehrsen M."/>
            <person name="Alvarado L."/>
            <person name="Berlin A."/>
            <person name="Borenstein D."/>
            <person name="Chapman S.B."/>
            <person name="Chen Z."/>
            <person name="Engels R."/>
            <person name="Freedman E."/>
            <person name="Gellesch M."/>
            <person name="Goldberg J."/>
            <person name="Griggs A."/>
            <person name="Gujja S."/>
            <person name="Heilman E.R."/>
            <person name="Heiman D.I."/>
            <person name="Howarth C."/>
            <person name="Jen D."/>
            <person name="Larson L."/>
            <person name="Mehta T."/>
            <person name="Neiman D."/>
            <person name="Park D."/>
            <person name="Pearson M."/>
            <person name="Roberts A."/>
            <person name="Saif S."/>
            <person name="Shea T."/>
            <person name="Shenoy N."/>
            <person name="Sisk P."/>
            <person name="Stolte C."/>
            <person name="Sykes S."/>
            <person name="Walk T."/>
            <person name="White J."/>
            <person name="Yandava C."/>
            <person name="Haas B."/>
            <person name="Henn M.R."/>
            <person name="Nusbaum C."/>
            <person name="Birren B."/>
        </authorList>
    </citation>
    <scope>NUCLEOTIDE SEQUENCE [LARGE SCALE GENOMIC DNA]</scope>
</reference>
<gene>
    <name evidence="1" type="ORF">PFDG_05353</name>
</gene>
<evidence type="ECO:0000313" key="2">
    <source>
        <dbReference type="Proteomes" id="UP000054282"/>
    </source>
</evidence>
<evidence type="ECO:0000313" key="1">
    <source>
        <dbReference type="EMBL" id="KOB89799.1"/>
    </source>
</evidence>
<protein>
    <submittedName>
        <fullName evidence="1">Uncharacterized protein</fullName>
    </submittedName>
</protein>
<reference evidence="2" key="2">
    <citation type="submission" date="2006-09" db="EMBL/GenBank/DDBJ databases">
        <title>The genome sequence of Plasmodium falciparum Dd2.</title>
        <authorList>
            <consortium name="The Broad Institute Genome Sequencing Platform"/>
            <person name="Birren B."/>
            <person name="Lander E."/>
            <person name="Galagan J."/>
            <person name="Nusbaum C."/>
            <person name="Devon K."/>
            <person name="Henn M."/>
            <person name="Jaffe D."/>
            <person name="Butler J."/>
            <person name="Alvarez P."/>
            <person name="Gnerre S."/>
            <person name="Grabherr M."/>
            <person name="Kleber M."/>
            <person name="Mauceli E."/>
            <person name="Brockman W."/>
            <person name="MacCallum I.A."/>
            <person name="Rounsley S."/>
            <person name="Young S."/>
            <person name="LaButti K."/>
            <person name="Pushparaj V."/>
            <person name="DeCaprio D."/>
            <person name="Crawford M."/>
            <person name="Koehrsen M."/>
            <person name="Engels R."/>
            <person name="Montgomery P."/>
            <person name="Pearson M."/>
            <person name="Howarth C."/>
            <person name="Larson L."/>
            <person name="Luoma S."/>
            <person name="White J."/>
            <person name="Kodira C."/>
            <person name="Zeng Q."/>
            <person name="O'Leary S."/>
            <person name="Yandava C."/>
            <person name="Alvarado L."/>
            <person name="Wirth D."/>
            <person name="Volkman S."/>
            <person name="Hartl D."/>
        </authorList>
    </citation>
    <scope>NUCLEOTIDE SEQUENCE [LARGE SCALE GENOMIC DNA]</scope>
</reference>
<sequence length="52" mass="6263">MDLFVASCMSYDEKFLFSCGDDIYNMQWVTYKNRNINVYMCRRDAIICCTDR</sequence>
<dbReference type="Proteomes" id="UP000054282">
    <property type="component" value="Unassembled WGS sequence"/>
</dbReference>
<dbReference type="KEGG" id="pfd:PFDG_05353"/>
<dbReference type="EMBL" id="GG703336">
    <property type="protein sequence ID" value="KOB89799.1"/>
    <property type="molecule type" value="Genomic_DNA"/>
</dbReference>
<accession>A0A0L7MAC7</accession>
<feature type="non-terminal residue" evidence="1">
    <location>
        <position position="52"/>
    </location>
</feature>
<proteinExistence type="predicted"/>